<comment type="caution">
    <text evidence="3">The sequence shown here is derived from an EMBL/GenBank/DDBJ whole genome shotgun (WGS) entry which is preliminary data.</text>
</comment>
<organism evidence="3 4">
    <name type="scientific">Coccomyxa subellipsoidea (strain C-169)</name>
    <name type="common">Green microalga</name>
    <dbReference type="NCBI Taxonomy" id="574566"/>
    <lineage>
        <taxon>Eukaryota</taxon>
        <taxon>Viridiplantae</taxon>
        <taxon>Chlorophyta</taxon>
        <taxon>core chlorophytes</taxon>
        <taxon>Trebouxiophyceae</taxon>
        <taxon>Trebouxiophyceae incertae sedis</taxon>
        <taxon>Coccomyxaceae</taxon>
        <taxon>Coccomyxa</taxon>
        <taxon>Coccomyxa subellipsoidea</taxon>
    </lineage>
</organism>
<dbReference type="InterPro" id="IPR050789">
    <property type="entry name" value="Diverse_Enzym_Activities"/>
</dbReference>
<reference evidence="3 4" key="1">
    <citation type="journal article" date="2012" name="Genome Biol.">
        <title>The genome of the polar eukaryotic microalga coccomyxa subellipsoidea reveals traits of cold adaptation.</title>
        <authorList>
            <person name="Blanc G."/>
            <person name="Agarkova I."/>
            <person name="Grimwood J."/>
            <person name="Kuo A."/>
            <person name="Brueggeman A."/>
            <person name="Dunigan D."/>
            <person name="Gurnon J."/>
            <person name="Ladunga I."/>
            <person name="Lindquist E."/>
            <person name="Lucas S."/>
            <person name="Pangilinan J."/>
            <person name="Proschold T."/>
            <person name="Salamov A."/>
            <person name="Schmutz J."/>
            <person name="Weeks D."/>
            <person name="Yamada T."/>
            <person name="Claverie J.M."/>
            <person name="Grigoriev I."/>
            <person name="Van Etten J."/>
            <person name="Lomsadze A."/>
            <person name="Borodovsky M."/>
        </authorList>
    </citation>
    <scope>NUCLEOTIDE SEQUENCE [LARGE SCALE GENOMIC DNA]</scope>
    <source>
        <strain evidence="3 4">C-169</strain>
    </source>
</reference>
<evidence type="ECO:0000259" key="2">
    <source>
        <dbReference type="Pfam" id="PF00144"/>
    </source>
</evidence>
<accession>I0Z1H3</accession>
<sequence>MSSSRQYRATLSPTAVLAFLAIICICTNANGQQMQPLLLKLASSGKLGNATQTVAGFIGHTLCEGEFVSKRSFESVWNSDACVYNCLAHTIFNLTSPKSGPGTFEVNSTAKLVDVTVVNSTSSVVDIGPAFGCQRTVQDQRSTQPVYVDDGSPWAPPLEGADATANSSNRTAGVDYEALNKTLAKYFEDPALVDSCHTKAILAAVQAVLIEVILDYVVLLTQHLGVSDTMQGKLIAEQYSEALDISAATPSISWSLAKSVTSALIGIRAGDGGLSVRQLATTPVWNASETAARNITLDNLLRMVSGIDWNESAGLDTDGGRTVPLNDVAQALFEAPNAAAFVGALPQNCTPGTVWNYSTGNFQLLQYNLRRSFTSDLAYWSFAVNRLFKKIGARSFVFESDPSGTLLGGSHAFATARDWARFGQLFLQDGMWNGKRVLPEGWVQYSAAPTKAFSKYGAGWWLRYPGAPSDSFYGNGLMGQRVIVVPSQDLVIVRLGLNYNDDFDQAWPPPLIPDIQNVYGQDFFGNISAALPTSSAPQGLSQSQPAYQVVG</sequence>
<dbReference type="KEGG" id="csl:COCSUDRAFT_46827"/>
<dbReference type="InterPro" id="IPR012338">
    <property type="entry name" value="Beta-lactam/transpept-like"/>
</dbReference>
<dbReference type="Pfam" id="PF00144">
    <property type="entry name" value="Beta-lactamase"/>
    <property type="match status" value="1"/>
</dbReference>
<dbReference type="PANTHER" id="PTHR43283:SF7">
    <property type="entry name" value="BETA-LACTAMASE-RELATED DOMAIN-CONTAINING PROTEIN"/>
    <property type="match status" value="1"/>
</dbReference>
<dbReference type="Proteomes" id="UP000007264">
    <property type="component" value="Unassembled WGS sequence"/>
</dbReference>
<dbReference type="RefSeq" id="XP_005649036.1">
    <property type="nucleotide sequence ID" value="XM_005648979.1"/>
</dbReference>
<evidence type="ECO:0000313" key="4">
    <source>
        <dbReference type="Proteomes" id="UP000007264"/>
    </source>
</evidence>
<feature type="domain" description="Beta-lactamase-related" evidence="2">
    <location>
        <begin position="208"/>
        <end position="495"/>
    </location>
</feature>
<feature type="signal peptide" evidence="1">
    <location>
        <begin position="1"/>
        <end position="31"/>
    </location>
</feature>
<protein>
    <submittedName>
        <fullName evidence="3">Beta-lactamase/transpeptidase-like protein</fullName>
    </submittedName>
</protein>
<keyword evidence="1" id="KW-0732">Signal</keyword>
<name>I0Z1H3_COCSC</name>
<dbReference type="InterPro" id="IPR001466">
    <property type="entry name" value="Beta-lactam-related"/>
</dbReference>
<gene>
    <name evidence="3" type="ORF">COCSUDRAFT_46827</name>
</gene>
<feature type="chain" id="PRO_5003636667" evidence="1">
    <location>
        <begin position="32"/>
        <end position="551"/>
    </location>
</feature>
<dbReference type="eggNOG" id="ENOG502SZDS">
    <property type="taxonomic scope" value="Eukaryota"/>
</dbReference>
<dbReference type="SUPFAM" id="SSF56601">
    <property type="entry name" value="beta-lactamase/transpeptidase-like"/>
    <property type="match status" value="1"/>
</dbReference>
<dbReference type="EMBL" id="AGSI01000005">
    <property type="protein sequence ID" value="EIE24492.1"/>
    <property type="molecule type" value="Genomic_DNA"/>
</dbReference>
<keyword evidence="4" id="KW-1185">Reference proteome</keyword>
<dbReference type="AlphaFoldDB" id="I0Z1H3"/>
<evidence type="ECO:0000256" key="1">
    <source>
        <dbReference type="SAM" id="SignalP"/>
    </source>
</evidence>
<dbReference type="Gene3D" id="3.40.710.10">
    <property type="entry name" value="DD-peptidase/beta-lactamase superfamily"/>
    <property type="match status" value="1"/>
</dbReference>
<evidence type="ECO:0000313" key="3">
    <source>
        <dbReference type="EMBL" id="EIE24492.1"/>
    </source>
</evidence>
<dbReference type="PANTHER" id="PTHR43283">
    <property type="entry name" value="BETA-LACTAMASE-RELATED"/>
    <property type="match status" value="1"/>
</dbReference>
<dbReference type="OrthoDB" id="2015134at2759"/>
<proteinExistence type="predicted"/>
<dbReference type="GeneID" id="17042494"/>